<dbReference type="EMBL" id="JABAIL010000004">
    <property type="protein sequence ID" value="NLR92616.1"/>
    <property type="molecule type" value="Genomic_DNA"/>
</dbReference>
<sequence>MKKSLIYIAAVAAGLFSCDPYKELHNETQEDLKLQRENDAIPSSLVISEDDRVFATINEAHTDIPVQLSETYNANSYTDQRVIEVEYTLLTQSLAPKIYLQNEHYQITGNEYCLESEGWLPTEADAEEEITLTSDDYTFAGNRYPNFSESDYDEGDYKGYTYDSRLDAMISDILENHRSFDRTKTVDVIFEVYKAGTDTITYAADTLTGCTYQFLPTDNVESKITEILNTLNEDQAVASQIEVAYKVGEIGDISNEVNFFQKSEEAKWAVIATDALVHEYDTLQDADYTSFGLEYNSFSGATAYQNYLPQFLTLKFPYAQEGDNIRVSYDAYVSGSTDDYLAEYTFTAGMWNEVAPFEENTVTVDKFKYLHAETAWKVSLAEVITLTTADYAVTGDDKYGNFGYYDNVEGEYPEGTPVENIIDAKINHILTENYPDLMKDGQEVIVNYMYYDNGTNEVSRNYIYSGATETFERN</sequence>
<proteinExistence type="predicted"/>
<gene>
    <name evidence="1" type="ORF">HGP29_15465</name>
</gene>
<accession>A0A7X8SLU7</accession>
<reference evidence="1 2" key="1">
    <citation type="submission" date="2020-04" db="EMBL/GenBank/DDBJ databases">
        <title>Flammeovirga sp. SR4, a novel species isolated from seawater.</title>
        <authorList>
            <person name="Wang X."/>
        </authorList>
    </citation>
    <scope>NUCLEOTIDE SEQUENCE [LARGE SCALE GENOMIC DNA]</scope>
    <source>
        <strain evidence="1 2">SR4</strain>
    </source>
</reference>
<name>A0A7X8SLU7_9BACT</name>
<evidence type="ECO:0000313" key="1">
    <source>
        <dbReference type="EMBL" id="NLR92616.1"/>
    </source>
</evidence>
<keyword evidence="2" id="KW-1185">Reference proteome</keyword>
<protein>
    <recommendedName>
        <fullName evidence="3">Lipoprotein</fullName>
    </recommendedName>
</protein>
<organism evidence="1 2">
    <name type="scientific">Flammeovirga agarivorans</name>
    <dbReference type="NCBI Taxonomy" id="2726742"/>
    <lineage>
        <taxon>Bacteria</taxon>
        <taxon>Pseudomonadati</taxon>
        <taxon>Bacteroidota</taxon>
        <taxon>Cytophagia</taxon>
        <taxon>Cytophagales</taxon>
        <taxon>Flammeovirgaceae</taxon>
        <taxon>Flammeovirga</taxon>
    </lineage>
</organism>
<dbReference type="RefSeq" id="WP_168883321.1">
    <property type="nucleotide sequence ID" value="NZ_JABAIL010000004.1"/>
</dbReference>
<evidence type="ECO:0008006" key="3">
    <source>
        <dbReference type="Google" id="ProtNLM"/>
    </source>
</evidence>
<comment type="caution">
    <text evidence="1">The sequence shown here is derived from an EMBL/GenBank/DDBJ whole genome shotgun (WGS) entry which is preliminary data.</text>
</comment>
<dbReference type="PROSITE" id="PS51257">
    <property type="entry name" value="PROKAR_LIPOPROTEIN"/>
    <property type="match status" value="1"/>
</dbReference>
<dbReference type="Proteomes" id="UP000585050">
    <property type="component" value="Unassembled WGS sequence"/>
</dbReference>
<evidence type="ECO:0000313" key="2">
    <source>
        <dbReference type="Proteomes" id="UP000585050"/>
    </source>
</evidence>
<dbReference type="AlphaFoldDB" id="A0A7X8SLU7"/>